<dbReference type="GO" id="GO:0005737">
    <property type="term" value="C:cytoplasm"/>
    <property type="evidence" value="ECO:0007669"/>
    <property type="project" value="UniProtKB-SubCell"/>
</dbReference>
<gene>
    <name evidence="7" type="primary">deoC</name>
    <name evidence="8" type="ORF">SAMN04489746_1005</name>
</gene>
<evidence type="ECO:0000313" key="9">
    <source>
        <dbReference type="Proteomes" id="UP000183687"/>
    </source>
</evidence>
<dbReference type="AlphaFoldDB" id="A0AB38A6V2"/>
<dbReference type="SUPFAM" id="SSF51569">
    <property type="entry name" value="Aldolase"/>
    <property type="match status" value="1"/>
</dbReference>
<protein>
    <recommendedName>
        <fullName evidence="7">Deoxyribose-phosphate aldolase</fullName>
        <shortName evidence="7">DERA</shortName>
        <ecNumber evidence="7">4.1.2.4</ecNumber>
    </recommendedName>
    <alternativeName>
        <fullName evidence="7">2-deoxy-D-ribose 5-phosphate aldolase</fullName>
    </alternativeName>
    <alternativeName>
        <fullName evidence="7">Phosphodeoxyriboaldolase</fullName>
        <shortName evidence="7">Deoxyriboaldolase</shortName>
    </alternativeName>
</protein>
<evidence type="ECO:0000256" key="4">
    <source>
        <dbReference type="ARBA" id="ARBA00023270"/>
    </source>
</evidence>
<comment type="caution">
    <text evidence="8">The sequence shown here is derived from an EMBL/GenBank/DDBJ whole genome shotgun (WGS) entry which is preliminary data.</text>
</comment>
<dbReference type="HAMAP" id="MF_00114">
    <property type="entry name" value="DeoC_type1"/>
    <property type="match status" value="1"/>
</dbReference>
<comment type="pathway">
    <text evidence="7">Carbohydrate degradation; 2-deoxy-D-ribose 1-phosphate degradation; D-glyceraldehyde 3-phosphate and acetaldehyde from 2-deoxy-alpha-D-ribose 1-phosphate: step 2/2.</text>
</comment>
<comment type="subcellular location">
    <subcellularLocation>
        <location evidence="7">Cytoplasm</location>
    </subcellularLocation>
</comment>
<dbReference type="RefSeq" id="WP_002562838.1">
    <property type="nucleotide sequence ID" value="NZ_CALJSN010000007.1"/>
</dbReference>
<keyword evidence="3 7" id="KW-0456">Lyase</keyword>
<evidence type="ECO:0000313" key="8">
    <source>
        <dbReference type="EMBL" id="SEB75372.1"/>
    </source>
</evidence>
<accession>A0AB38A6V2</accession>
<dbReference type="InterPro" id="IPR013785">
    <property type="entry name" value="Aldolase_TIM"/>
</dbReference>
<dbReference type="GO" id="GO:0004139">
    <property type="term" value="F:deoxyribose-phosphate aldolase activity"/>
    <property type="evidence" value="ECO:0007669"/>
    <property type="project" value="UniProtKB-UniRule"/>
</dbReference>
<dbReference type="FunFam" id="3.20.20.70:FF:000044">
    <property type="entry name" value="Deoxyribose-phosphate aldolase"/>
    <property type="match status" value="1"/>
</dbReference>
<comment type="catalytic activity">
    <reaction evidence="5 7">
        <text>2-deoxy-D-ribose 5-phosphate = D-glyceraldehyde 3-phosphate + acetaldehyde</text>
        <dbReference type="Rhea" id="RHEA:12821"/>
        <dbReference type="ChEBI" id="CHEBI:15343"/>
        <dbReference type="ChEBI" id="CHEBI:59776"/>
        <dbReference type="ChEBI" id="CHEBI:62877"/>
        <dbReference type="EC" id="4.1.2.4"/>
    </reaction>
</comment>
<dbReference type="GO" id="GO:0016052">
    <property type="term" value="P:carbohydrate catabolic process"/>
    <property type="evidence" value="ECO:0007669"/>
    <property type="project" value="TreeGrafter"/>
</dbReference>
<feature type="active site" description="Proton donor/acceptor" evidence="7">
    <location>
        <position position="89"/>
    </location>
</feature>
<dbReference type="SMART" id="SM01133">
    <property type="entry name" value="DeoC"/>
    <property type="match status" value="1"/>
</dbReference>
<comment type="function">
    <text evidence="6 7">Catalyzes a reversible aldol reaction between acetaldehyde and D-glyceraldehyde 3-phosphate to generate 2-deoxy-D-ribose 5-phosphate.</text>
</comment>
<evidence type="ECO:0000256" key="2">
    <source>
        <dbReference type="ARBA" id="ARBA00022490"/>
    </source>
</evidence>
<dbReference type="NCBIfam" id="TIGR00126">
    <property type="entry name" value="deoC"/>
    <property type="match status" value="1"/>
</dbReference>
<dbReference type="EMBL" id="FNSH01000001">
    <property type="protein sequence ID" value="SEB75372.1"/>
    <property type="molecule type" value="Genomic_DNA"/>
</dbReference>
<dbReference type="GO" id="GO:0009264">
    <property type="term" value="P:deoxyribonucleotide catabolic process"/>
    <property type="evidence" value="ECO:0007669"/>
    <property type="project" value="UniProtKB-UniRule"/>
</dbReference>
<dbReference type="Pfam" id="PF01791">
    <property type="entry name" value="DeoC"/>
    <property type="match status" value="1"/>
</dbReference>
<evidence type="ECO:0000256" key="1">
    <source>
        <dbReference type="ARBA" id="ARBA00010936"/>
    </source>
</evidence>
<dbReference type="PIRSF" id="PIRSF001357">
    <property type="entry name" value="DeoC"/>
    <property type="match status" value="1"/>
</dbReference>
<dbReference type="EC" id="4.1.2.4" evidence="7"/>
<feature type="active site" description="Proton donor/acceptor" evidence="7">
    <location>
        <position position="180"/>
    </location>
</feature>
<keyword evidence="4 7" id="KW-0704">Schiff base</keyword>
<comment type="similarity">
    <text evidence="1 7">Belongs to the DeoC/FbaB aldolase family. DeoC type 1 subfamily.</text>
</comment>
<evidence type="ECO:0000256" key="7">
    <source>
        <dbReference type="HAMAP-Rule" id="MF_00114"/>
    </source>
</evidence>
<sequence length="213" mass="22085">MELTSYIDHTNLKQNATEADLAKLCDEAMKYHFATVSINTCWTAFAAKRLEGSGVGVTSCIGFPLGAANTAGKVAEVKQAVADGTAEIDMVINVGKLIDGDDEYVINDIKSVVEAADGHPVKVILECCLLTDEQKVRACEDCVAAGAAFVKTSTGFSTGGATLADVALMRKTVGDKCKVKAAGGIHNRAEAEAMIEAGADRLGVSASIAIVEG</sequence>
<dbReference type="PANTHER" id="PTHR10889">
    <property type="entry name" value="DEOXYRIBOSE-PHOSPHATE ALDOLASE"/>
    <property type="match status" value="1"/>
</dbReference>
<name>A0AB38A6V2_9ACTN</name>
<evidence type="ECO:0000256" key="3">
    <source>
        <dbReference type="ARBA" id="ARBA00023239"/>
    </source>
</evidence>
<organism evidence="8 9">
    <name type="scientific">Atopobium minutum</name>
    <dbReference type="NCBI Taxonomy" id="1381"/>
    <lineage>
        <taxon>Bacteria</taxon>
        <taxon>Bacillati</taxon>
        <taxon>Actinomycetota</taxon>
        <taxon>Coriobacteriia</taxon>
        <taxon>Coriobacteriales</taxon>
        <taxon>Atopobiaceae</taxon>
        <taxon>Atopobium</taxon>
    </lineage>
</organism>
<dbReference type="Gene3D" id="3.20.20.70">
    <property type="entry name" value="Aldolase class I"/>
    <property type="match status" value="1"/>
</dbReference>
<dbReference type="PANTHER" id="PTHR10889:SF1">
    <property type="entry name" value="DEOXYRIBOSE-PHOSPHATE ALDOLASE"/>
    <property type="match status" value="1"/>
</dbReference>
<dbReference type="InterPro" id="IPR002915">
    <property type="entry name" value="DeoC/FbaB/LacD_aldolase"/>
</dbReference>
<reference evidence="8 9" key="1">
    <citation type="submission" date="2016-10" db="EMBL/GenBank/DDBJ databases">
        <authorList>
            <person name="Varghese N."/>
            <person name="Submissions S."/>
        </authorList>
    </citation>
    <scope>NUCLEOTIDE SEQUENCE [LARGE SCALE GENOMIC DNA]</scope>
    <source>
        <strain evidence="8 9">DSM 20586</strain>
    </source>
</reference>
<dbReference type="InterPro" id="IPR011343">
    <property type="entry name" value="DeoC"/>
</dbReference>
<evidence type="ECO:0000256" key="5">
    <source>
        <dbReference type="ARBA" id="ARBA00048791"/>
    </source>
</evidence>
<dbReference type="CDD" id="cd00959">
    <property type="entry name" value="DeoC"/>
    <property type="match status" value="1"/>
</dbReference>
<proteinExistence type="inferred from homology"/>
<feature type="active site" description="Schiff-base intermediate with acetaldehyde" evidence="7">
    <location>
        <position position="151"/>
    </location>
</feature>
<evidence type="ECO:0000256" key="6">
    <source>
        <dbReference type="ARBA" id="ARBA00056337"/>
    </source>
</evidence>
<keyword evidence="2 7" id="KW-0963">Cytoplasm</keyword>
<dbReference type="Proteomes" id="UP000183687">
    <property type="component" value="Unassembled WGS sequence"/>
</dbReference>
<dbReference type="GO" id="GO:0006018">
    <property type="term" value="P:2-deoxyribose 1-phosphate catabolic process"/>
    <property type="evidence" value="ECO:0007669"/>
    <property type="project" value="UniProtKB-UniRule"/>
</dbReference>
<dbReference type="InterPro" id="IPR028581">
    <property type="entry name" value="DeoC_typeI"/>
</dbReference>